<proteinExistence type="predicted"/>
<dbReference type="CTD" id="78775838"/>
<dbReference type="EMBL" id="WUAV01000004">
    <property type="protein sequence ID" value="KAF1757483.1"/>
    <property type="molecule type" value="Genomic_DNA"/>
</dbReference>
<dbReference type="RefSeq" id="XP_053584841.1">
    <property type="nucleotide sequence ID" value="XM_053730069.1"/>
</dbReference>
<dbReference type="Proteomes" id="UP000483820">
    <property type="component" value="Chromosome IV"/>
</dbReference>
<dbReference type="GeneID" id="78775838"/>
<accession>A0A6A5GSH4</accession>
<sequence length="74" mass="8134">MITRDPLATRANPIVAPTIETYYVLQTLLPTEVPNEFAVSLAPIANAKMNAMTAPIPTRTGAIIFEFVLKTKQF</sequence>
<name>A0A6A5GSH4_CAERE</name>
<protein>
    <submittedName>
        <fullName evidence="1">Uncharacterized protein</fullName>
    </submittedName>
</protein>
<reference evidence="1 2" key="1">
    <citation type="submission" date="2019-12" db="EMBL/GenBank/DDBJ databases">
        <title>Chromosome-level assembly of the Caenorhabditis remanei genome.</title>
        <authorList>
            <person name="Teterina A.A."/>
            <person name="Willis J.H."/>
            <person name="Phillips P.C."/>
        </authorList>
    </citation>
    <scope>NUCLEOTIDE SEQUENCE [LARGE SCALE GENOMIC DNA]</scope>
    <source>
        <strain evidence="1 2">PX506</strain>
        <tissue evidence="1">Whole organism</tissue>
    </source>
</reference>
<comment type="caution">
    <text evidence="1">The sequence shown here is derived from an EMBL/GenBank/DDBJ whole genome shotgun (WGS) entry which is preliminary data.</text>
</comment>
<dbReference type="KEGG" id="crq:GCK72_013939"/>
<gene>
    <name evidence="1" type="ORF">GCK72_013939</name>
</gene>
<organism evidence="1 2">
    <name type="scientific">Caenorhabditis remanei</name>
    <name type="common">Caenorhabditis vulgaris</name>
    <dbReference type="NCBI Taxonomy" id="31234"/>
    <lineage>
        <taxon>Eukaryota</taxon>
        <taxon>Metazoa</taxon>
        <taxon>Ecdysozoa</taxon>
        <taxon>Nematoda</taxon>
        <taxon>Chromadorea</taxon>
        <taxon>Rhabditida</taxon>
        <taxon>Rhabditina</taxon>
        <taxon>Rhabditomorpha</taxon>
        <taxon>Rhabditoidea</taxon>
        <taxon>Rhabditidae</taxon>
        <taxon>Peloderinae</taxon>
        <taxon>Caenorhabditis</taxon>
    </lineage>
</organism>
<dbReference type="AlphaFoldDB" id="A0A6A5GSH4"/>
<evidence type="ECO:0000313" key="1">
    <source>
        <dbReference type="EMBL" id="KAF1757483.1"/>
    </source>
</evidence>
<evidence type="ECO:0000313" key="2">
    <source>
        <dbReference type="Proteomes" id="UP000483820"/>
    </source>
</evidence>